<dbReference type="SUPFAM" id="SSF51905">
    <property type="entry name" value="FAD/NAD(P)-binding domain"/>
    <property type="match status" value="1"/>
</dbReference>
<dbReference type="InterPro" id="IPR036188">
    <property type="entry name" value="FAD/NAD-bd_sf"/>
</dbReference>
<evidence type="ECO:0000256" key="3">
    <source>
        <dbReference type="ARBA" id="ARBA00012535"/>
    </source>
</evidence>
<evidence type="ECO:0000256" key="2">
    <source>
        <dbReference type="ARBA" id="ARBA00005833"/>
    </source>
</evidence>
<keyword evidence="5" id="KW-0073">Auxin biosynthesis</keyword>
<dbReference type="Gene3D" id="6.10.250.1500">
    <property type="match status" value="1"/>
</dbReference>
<dbReference type="EMBL" id="JAIRAU010000011">
    <property type="protein sequence ID" value="MBZ5710110.1"/>
    <property type="molecule type" value="Genomic_DNA"/>
</dbReference>
<dbReference type="SUPFAM" id="SSF54373">
    <property type="entry name" value="FAD-linked reductases, C-terminal domain"/>
    <property type="match status" value="1"/>
</dbReference>
<proteinExistence type="inferred from homology"/>
<comment type="pathway">
    <text evidence="1">Plant hormone metabolism; auxin biosynthesis.</text>
</comment>
<dbReference type="PANTHER" id="PTHR10742">
    <property type="entry name" value="FLAVIN MONOAMINE OXIDASE"/>
    <property type="match status" value="1"/>
</dbReference>
<dbReference type="Gene3D" id="1.10.405.10">
    <property type="entry name" value="Guanine Nucleotide Dissociation Inhibitor, domain 1"/>
    <property type="match status" value="1"/>
</dbReference>
<comment type="catalytic activity">
    <reaction evidence="6">
        <text>L-tryptophan + O2 = indole-3-acetamide + CO2 + H2O</text>
        <dbReference type="Rhea" id="RHEA:16165"/>
        <dbReference type="ChEBI" id="CHEBI:15377"/>
        <dbReference type="ChEBI" id="CHEBI:15379"/>
        <dbReference type="ChEBI" id="CHEBI:16031"/>
        <dbReference type="ChEBI" id="CHEBI:16526"/>
        <dbReference type="ChEBI" id="CHEBI:57912"/>
        <dbReference type="EC" id="1.13.12.3"/>
    </reaction>
</comment>
<evidence type="ECO:0000313" key="8">
    <source>
        <dbReference type="EMBL" id="MBZ5710110.1"/>
    </source>
</evidence>
<dbReference type="PANTHER" id="PTHR10742:SF342">
    <property type="entry name" value="AMINE OXIDASE"/>
    <property type="match status" value="1"/>
</dbReference>
<dbReference type="Gene3D" id="1.10.10.1620">
    <property type="match status" value="1"/>
</dbReference>
<dbReference type="Pfam" id="PF01593">
    <property type="entry name" value="Amino_oxidase"/>
    <property type="match status" value="1"/>
</dbReference>
<organism evidence="8 9">
    <name type="scientific">Nannocystis pusilla</name>
    <dbReference type="NCBI Taxonomy" id="889268"/>
    <lineage>
        <taxon>Bacteria</taxon>
        <taxon>Pseudomonadati</taxon>
        <taxon>Myxococcota</taxon>
        <taxon>Polyangia</taxon>
        <taxon>Nannocystales</taxon>
        <taxon>Nannocystaceae</taxon>
        <taxon>Nannocystis</taxon>
    </lineage>
</organism>
<evidence type="ECO:0000256" key="1">
    <source>
        <dbReference type="ARBA" id="ARBA00004814"/>
    </source>
</evidence>
<dbReference type="Gene3D" id="3.30.160.490">
    <property type="match status" value="1"/>
</dbReference>
<evidence type="ECO:0000256" key="4">
    <source>
        <dbReference type="ARBA" id="ARBA00017871"/>
    </source>
</evidence>
<accession>A0ABS7TPJ3</accession>
<name>A0ABS7TPJ3_9BACT</name>
<dbReference type="Gene3D" id="3.30.1490.470">
    <property type="match status" value="1"/>
</dbReference>
<dbReference type="PROSITE" id="PS51257">
    <property type="entry name" value="PROKAR_LIPOPROTEIN"/>
    <property type="match status" value="1"/>
</dbReference>
<reference evidence="8" key="1">
    <citation type="submission" date="2021-08" db="EMBL/GenBank/DDBJ databases">
        <authorList>
            <person name="Stevens D.C."/>
        </authorList>
    </citation>
    <scope>NUCLEOTIDE SEQUENCE</scope>
    <source>
        <strain evidence="8">DSM 53165</strain>
    </source>
</reference>
<evidence type="ECO:0000256" key="5">
    <source>
        <dbReference type="ARBA" id="ARBA00023070"/>
    </source>
</evidence>
<evidence type="ECO:0000313" key="9">
    <source>
        <dbReference type="Proteomes" id="UP001139031"/>
    </source>
</evidence>
<dbReference type="Gene3D" id="1.10.10.1790">
    <property type="match status" value="1"/>
</dbReference>
<dbReference type="InterPro" id="IPR002937">
    <property type="entry name" value="Amino_oxidase"/>
</dbReference>
<comment type="caution">
    <text evidence="8">The sequence shown here is derived from an EMBL/GenBank/DDBJ whole genome shotgun (WGS) entry which is preliminary data.</text>
</comment>
<dbReference type="Gene3D" id="6.10.140.1210">
    <property type="match status" value="1"/>
</dbReference>
<dbReference type="RefSeq" id="WP_224191879.1">
    <property type="nucleotide sequence ID" value="NZ_JAIRAU010000011.1"/>
</dbReference>
<evidence type="ECO:0000256" key="6">
    <source>
        <dbReference type="ARBA" id="ARBA00047321"/>
    </source>
</evidence>
<dbReference type="Gene3D" id="3.30.70.2100">
    <property type="match status" value="1"/>
</dbReference>
<protein>
    <recommendedName>
        <fullName evidence="4">Tryptophan 2-monooxygenase</fullName>
        <ecNumber evidence="3">1.13.12.3</ecNumber>
    </recommendedName>
</protein>
<dbReference type="Gene3D" id="3.50.50.60">
    <property type="entry name" value="FAD/NAD(P)-binding domain"/>
    <property type="match status" value="1"/>
</dbReference>
<keyword evidence="9" id="KW-1185">Reference proteome</keyword>
<feature type="domain" description="Amine oxidase" evidence="7">
    <location>
        <begin position="87"/>
        <end position="618"/>
    </location>
</feature>
<comment type="similarity">
    <text evidence="2">Belongs to the tryptophan 2-monooxygenase family.</text>
</comment>
<dbReference type="InterPro" id="IPR050281">
    <property type="entry name" value="Flavin_monoamine_oxidase"/>
</dbReference>
<gene>
    <name evidence="8" type="ORF">K7C98_12670</name>
</gene>
<sequence>MTTLGRRQFGKLSGWLALGVACDFEQRGAEPQLDGDRWDTAMKVARDLLLVGPDGRDLKLEYLKILIDDGLPPAERPRKVLVLGAGIAGLAAATLLKRAGHDVTILEANANRIGGRIKTFRATDPHDPPFADPEQYAEAGAMRLPDFHPLTIALIDKLGLPRRLFYYVDVVAPTPTSVPPVVYKSFTGEVWQNGPLAPAFAPPDQALRTWIAVNGERVRRRDYADDPEAINDSFGVMGTDAGRTAAELFNAALDPVRDYFSDELPDGTRENKPTAEWIEGWAQALYDFDGWSMYRYLTEYAMLDTSAVDAIGTIENATSRLPLGFMHTFIGRSDINPGARYWEIDGGCWRLPYALEPELRDQLVMNRRVVRIETGDGVAGPAVRVETVDEAGDPTGEYTADLAIVTIPFSALRHVEIEPPLSYGKRRAIIEMHYDSATKIVLEFSRRWWEFTEDDWHKELEAIQPGLYDEYEKGLVTRVFGGGSVTDNPNRTIYYPSHAIPGAQGGVLLASYTWADDASRWDAMDDDDRYAYALRGVQDVHGDRVEAFFTGRGQTQSWMRDPYAFGEAAVFIPGQMLELHPFVATPEGPLHFAGEHTSLKHAWVEGALESAVRAAIEVNQRG</sequence>
<dbReference type="Proteomes" id="UP001139031">
    <property type="component" value="Unassembled WGS sequence"/>
</dbReference>
<evidence type="ECO:0000259" key="7">
    <source>
        <dbReference type="Pfam" id="PF01593"/>
    </source>
</evidence>
<dbReference type="EC" id="1.13.12.3" evidence="3"/>